<sequence length="149" mass="16803">MSILEPSDNNHLLGKKPAVYSDHLTMYDQYGALAYGVILQIIPNEQLAQEVLVSLFSSVSLHGCNENVVNKTICIIRNARAKAVEYKAKYTSSTSPPINENLVSEDAIPKLVFDLSFRQGLKPEVIAEKLNISRERVLKAFNEYFKLFR</sequence>
<protein>
    <recommendedName>
        <fullName evidence="3">Sigma-70 family RNA polymerase sigma factor</fullName>
    </recommendedName>
</protein>
<dbReference type="EMBL" id="JASHIF010000017">
    <property type="protein sequence ID" value="MDI9861077.1"/>
    <property type="molecule type" value="Genomic_DNA"/>
</dbReference>
<name>A0ABT6YBW5_9BACT</name>
<evidence type="ECO:0000313" key="1">
    <source>
        <dbReference type="EMBL" id="MDI9861077.1"/>
    </source>
</evidence>
<gene>
    <name evidence="1" type="ORF">QM524_17805</name>
</gene>
<keyword evidence="2" id="KW-1185">Reference proteome</keyword>
<evidence type="ECO:0000313" key="2">
    <source>
        <dbReference type="Proteomes" id="UP001236507"/>
    </source>
</evidence>
<reference evidence="1 2" key="1">
    <citation type="submission" date="2023-05" db="EMBL/GenBank/DDBJ databases">
        <title>Novel species of genus Flectobacillus isolated from stream in China.</title>
        <authorList>
            <person name="Lu H."/>
        </authorList>
    </citation>
    <scope>NUCLEOTIDE SEQUENCE [LARGE SCALE GENOMIC DNA]</scope>
    <source>
        <strain evidence="1 2">KCTC 42575</strain>
    </source>
</reference>
<comment type="caution">
    <text evidence="1">The sequence shown here is derived from an EMBL/GenBank/DDBJ whole genome shotgun (WGS) entry which is preliminary data.</text>
</comment>
<evidence type="ECO:0008006" key="3">
    <source>
        <dbReference type="Google" id="ProtNLM"/>
    </source>
</evidence>
<proteinExistence type="predicted"/>
<dbReference type="RefSeq" id="WP_095161403.1">
    <property type="nucleotide sequence ID" value="NZ_JASHIF010000017.1"/>
</dbReference>
<dbReference type="Proteomes" id="UP001236507">
    <property type="component" value="Unassembled WGS sequence"/>
</dbReference>
<organism evidence="1 2">
    <name type="scientific">Flectobacillus roseus</name>
    <dbReference type="NCBI Taxonomy" id="502259"/>
    <lineage>
        <taxon>Bacteria</taxon>
        <taxon>Pseudomonadati</taxon>
        <taxon>Bacteroidota</taxon>
        <taxon>Cytophagia</taxon>
        <taxon>Cytophagales</taxon>
        <taxon>Flectobacillaceae</taxon>
        <taxon>Flectobacillus</taxon>
    </lineage>
</organism>
<accession>A0ABT6YBW5</accession>